<proteinExistence type="predicted"/>
<dbReference type="SUPFAM" id="SSF51430">
    <property type="entry name" value="NAD(P)-linked oxidoreductase"/>
    <property type="match status" value="1"/>
</dbReference>
<comment type="caution">
    <text evidence="1">The sequence shown here is derived from an EMBL/GenBank/DDBJ whole genome shotgun (WGS) entry which is preliminary data.</text>
</comment>
<sequence length="66" mass="7415">MCPPDPGLLALQSLDVAPPGWQLWNTFHPPELVRPALERSLKALKLDYVDLYIVELPMAFKVSTVL</sequence>
<evidence type="ECO:0000313" key="2">
    <source>
        <dbReference type="Proteomes" id="UP000677803"/>
    </source>
</evidence>
<reference evidence="1" key="1">
    <citation type="submission" date="2021-05" db="EMBL/GenBank/DDBJ databases">
        <authorList>
            <person name="Tigano A."/>
        </authorList>
    </citation>
    <scope>NUCLEOTIDE SEQUENCE</scope>
</reference>
<name>A0A8S4BFD3_9TELE</name>
<dbReference type="EMBL" id="CAJRST010022223">
    <property type="protein sequence ID" value="CAG5957719.1"/>
    <property type="molecule type" value="Genomic_DNA"/>
</dbReference>
<protein>
    <submittedName>
        <fullName evidence="1">(Atlantic silverside) hypothetical protein</fullName>
    </submittedName>
</protein>
<dbReference type="InterPro" id="IPR020471">
    <property type="entry name" value="AKR"/>
</dbReference>
<organism evidence="1 2">
    <name type="scientific">Menidia menidia</name>
    <name type="common">Atlantic silverside</name>
    <dbReference type="NCBI Taxonomy" id="238744"/>
    <lineage>
        <taxon>Eukaryota</taxon>
        <taxon>Metazoa</taxon>
        <taxon>Chordata</taxon>
        <taxon>Craniata</taxon>
        <taxon>Vertebrata</taxon>
        <taxon>Euteleostomi</taxon>
        <taxon>Actinopterygii</taxon>
        <taxon>Neopterygii</taxon>
        <taxon>Teleostei</taxon>
        <taxon>Neoteleostei</taxon>
        <taxon>Acanthomorphata</taxon>
        <taxon>Ovalentaria</taxon>
        <taxon>Atherinomorphae</taxon>
        <taxon>Atheriniformes</taxon>
        <taxon>Atherinopsidae</taxon>
        <taxon>Menidiinae</taxon>
        <taxon>Menidia</taxon>
    </lineage>
</organism>
<dbReference type="Proteomes" id="UP000677803">
    <property type="component" value="Unassembled WGS sequence"/>
</dbReference>
<dbReference type="AlphaFoldDB" id="A0A8S4BFD3"/>
<dbReference type="Gene3D" id="3.20.20.100">
    <property type="entry name" value="NADP-dependent oxidoreductase domain"/>
    <property type="match status" value="1"/>
</dbReference>
<dbReference type="GO" id="GO:0016491">
    <property type="term" value="F:oxidoreductase activity"/>
    <property type="evidence" value="ECO:0007669"/>
    <property type="project" value="InterPro"/>
</dbReference>
<accession>A0A8S4BFD3</accession>
<dbReference type="OrthoDB" id="416253at2759"/>
<keyword evidence="2" id="KW-1185">Reference proteome</keyword>
<gene>
    <name evidence="1" type="ORF">MMEN_LOCUS14631</name>
</gene>
<evidence type="ECO:0000313" key="1">
    <source>
        <dbReference type="EMBL" id="CAG5957719.1"/>
    </source>
</evidence>
<dbReference type="InterPro" id="IPR036812">
    <property type="entry name" value="NAD(P)_OxRdtase_dom_sf"/>
</dbReference>
<dbReference type="PANTHER" id="PTHR11732">
    <property type="entry name" value="ALDO/KETO REDUCTASE"/>
    <property type="match status" value="1"/>
</dbReference>